<organism evidence="2 3">
    <name type="scientific">Rickettsia felis str. Pedreira</name>
    <dbReference type="NCBI Taxonomy" id="1359196"/>
    <lineage>
        <taxon>Bacteria</taxon>
        <taxon>Pseudomonadati</taxon>
        <taxon>Pseudomonadota</taxon>
        <taxon>Alphaproteobacteria</taxon>
        <taxon>Rickettsiales</taxon>
        <taxon>Rickettsiaceae</taxon>
        <taxon>Rickettsieae</taxon>
        <taxon>Rickettsia</taxon>
        <taxon>spotted fever group</taxon>
    </lineage>
</organism>
<keyword evidence="1" id="KW-0175">Coiled coil</keyword>
<proteinExistence type="predicted"/>
<evidence type="ECO:0000256" key="1">
    <source>
        <dbReference type="SAM" id="Coils"/>
    </source>
</evidence>
<protein>
    <recommendedName>
        <fullName evidence="4">Terminase small subunit</fullName>
    </recommendedName>
</protein>
<feature type="coiled-coil region" evidence="1">
    <location>
        <begin position="62"/>
        <end position="89"/>
    </location>
</feature>
<evidence type="ECO:0008006" key="4">
    <source>
        <dbReference type="Google" id="ProtNLM"/>
    </source>
</evidence>
<reference evidence="2 3" key="1">
    <citation type="submission" date="2015-01" db="EMBL/GenBank/DDBJ databases">
        <title>Genome Sequencing of Rickettsiales.</title>
        <authorList>
            <person name="Daugherty S.C."/>
            <person name="Su Q."/>
            <person name="Abolude K."/>
            <person name="Beier-Sexton M."/>
            <person name="Carlyon J.A."/>
            <person name="Carter R."/>
            <person name="Day N.P."/>
            <person name="Dumler S.J."/>
            <person name="Dyachenko V."/>
            <person name="Godinez A."/>
            <person name="Kurtti T.J."/>
            <person name="Lichay M."/>
            <person name="Mullins K.E."/>
            <person name="Ott S."/>
            <person name="Pappas-Brown V."/>
            <person name="Paris D.H."/>
            <person name="Patel P."/>
            <person name="Richards A.L."/>
            <person name="Sadzewicz L."/>
            <person name="Sears K."/>
            <person name="Seidman D."/>
            <person name="Sengamalay N."/>
            <person name="Stenos J."/>
            <person name="Tallon L.J."/>
            <person name="Vincent G."/>
            <person name="Fraser C.M."/>
            <person name="Munderloh U."/>
            <person name="Dunning-Hotopp J.C."/>
        </authorList>
    </citation>
    <scope>NUCLEOTIDE SEQUENCE [LARGE SCALE GENOMIC DNA]</scope>
    <source>
        <strain evidence="2 3">Pedreira</strain>
    </source>
</reference>
<comment type="caution">
    <text evidence="2">The sequence shown here is derived from an EMBL/GenBank/DDBJ whole genome shotgun (WGS) entry which is preliminary data.</text>
</comment>
<dbReference type="EMBL" id="LANQ01000001">
    <property type="protein sequence ID" value="KJV58374.1"/>
    <property type="molecule type" value="Genomic_DNA"/>
</dbReference>
<name>A0A0F3MUW9_RICFI</name>
<evidence type="ECO:0000313" key="3">
    <source>
        <dbReference type="Proteomes" id="UP000033475"/>
    </source>
</evidence>
<dbReference type="PATRIC" id="fig|1359196.3.peg.735"/>
<dbReference type="RefSeq" id="WP_039594826.1">
    <property type="nucleotide sequence ID" value="NZ_LANQ01000001.1"/>
</dbReference>
<gene>
    <name evidence="2" type="ORF">RFEPED_0755</name>
</gene>
<sequence length="195" mass="22023">MNIANHKLPDIAKALSLTTSRIQQLVKNDILPKPVAGNYDLAGCIRAYEKYLQQQNSSKNNNNLHTQKLRLLKAQADKAELEVAILEGKYLAISEVELTWLNLLLAFRARMLGIPNNLARQIIALDNDFVAVSNLLEKEIHAALLELSNYSGEEDITKNSEHNSTATEINSELTYGYVFMAKQQKYRFKDGSKKF</sequence>
<dbReference type="AlphaFoldDB" id="A0A0F3MUW9"/>
<evidence type="ECO:0000313" key="2">
    <source>
        <dbReference type="EMBL" id="KJV58374.1"/>
    </source>
</evidence>
<dbReference type="Proteomes" id="UP000033475">
    <property type="component" value="Unassembled WGS sequence"/>
</dbReference>
<accession>A0A0F3MUW9</accession>